<keyword evidence="4" id="KW-1185">Reference proteome</keyword>
<dbReference type="PANTHER" id="PTHR33096">
    <property type="entry name" value="CXC2 DOMAIN-CONTAINING PROTEIN"/>
    <property type="match status" value="1"/>
</dbReference>
<protein>
    <recommendedName>
        <fullName evidence="2">CxC2-like cysteine cluster KDZ transposase-associated domain-containing protein</fullName>
    </recommendedName>
</protein>
<dbReference type="STRING" id="1076256.A0A2H3AXY5"/>
<reference evidence="4" key="1">
    <citation type="journal article" date="2017" name="Nat. Ecol. Evol.">
        <title>Genome expansion and lineage-specific genetic innovations in the forest pathogenic fungi Armillaria.</title>
        <authorList>
            <person name="Sipos G."/>
            <person name="Prasanna A.N."/>
            <person name="Walter M.C."/>
            <person name="O'Connor E."/>
            <person name="Balint B."/>
            <person name="Krizsan K."/>
            <person name="Kiss B."/>
            <person name="Hess J."/>
            <person name="Varga T."/>
            <person name="Slot J."/>
            <person name="Riley R."/>
            <person name="Boka B."/>
            <person name="Rigling D."/>
            <person name="Barry K."/>
            <person name="Lee J."/>
            <person name="Mihaltcheva S."/>
            <person name="LaButti K."/>
            <person name="Lipzen A."/>
            <person name="Waldron R."/>
            <person name="Moloney N.M."/>
            <person name="Sperisen C."/>
            <person name="Kredics L."/>
            <person name="Vagvoelgyi C."/>
            <person name="Patrignani A."/>
            <person name="Fitzpatrick D."/>
            <person name="Nagy I."/>
            <person name="Doyle S."/>
            <person name="Anderson J.B."/>
            <person name="Grigoriev I.V."/>
            <person name="Gueldener U."/>
            <person name="Muensterkoetter M."/>
            <person name="Nagy L.G."/>
        </authorList>
    </citation>
    <scope>NUCLEOTIDE SEQUENCE [LARGE SCALE GENOMIC DNA]</scope>
    <source>
        <strain evidence="4">28-4</strain>
    </source>
</reference>
<dbReference type="Pfam" id="PF18758">
    <property type="entry name" value="KDZ"/>
    <property type="match status" value="1"/>
</dbReference>
<evidence type="ECO:0000313" key="3">
    <source>
        <dbReference type="EMBL" id="PBK59712.1"/>
    </source>
</evidence>
<evidence type="ECO:0000259" key="2">
    <source>
        <dbReference type="Pfam" id="PF18803"/>
    </source>
</evidence>
<feature type="non-terminal residue" evidence="3">
    <location>
        <position position="961"/>
    </location>
</feature>
<dbReference type="PANTHER" id="PTHR33096:SF1">
    <property type="entry name" value="CXC1-LIKE CYSTEINE CLUSTER ASSOCIATED WITH KDZ TRANSPOSASES DOMAIN-CONTAINING PROTEIN"/>
    <property type="match status" value="1"/>
</dbReference>
<dbReference type="AlphaFoldDB" id="A0A2H3AXY5"/>
<feature type="domain" description="CxC2-like cysteine cluster KDZ transposase-associated" evidence="2">
    <location>
        <begin position="108"/>
        <end position="213"/>
    </location>
</feature>
<feature type="non-terminal residue" evidence="3">
    <location>
        <position position="1"/>
    </location>
</feature>
<evidence type="ECO:0000256" key="1">
    <source>
        <dbReference type="SAM" id="MobiDB-lite"/>
    </source>
</evidence>
<evidence type="ECO:0000313" key="4">
    <source>
        <dbReference type="Proteomes" id="UP000218334"/>
    </source>
</evidence>
<gene>
    <name evidence="3" type="ORF">ARMSODRAFT_846989</name>
</gene>
<dbReference type="Pfam" id="PF18803">
    <property type="entry name" value="CxC2"/>
    <property type="match status" value="1"/>
</dbReference>
<accession>A0A2H3AXY5</accession>
<dbReference type="InterPro" id="IPR040521">
    <property type="entry name" value="KDZ"/>
</dbReference>
<dbReference type="Proteomes" id="UP000218334">
    <property type="component" value="Unassembled WGS sequence"/>
</dbReference>
<name>A0A2H3AXY5_9AGAR</name>
<dbReference type="EMBL" id="KZ293498">
    <property type="protein sequence ID" value="PBK59712.1"/>
    <property type="molecule type" value="Genomic_DNA"/>
</dbReference>
<organism evidence="3 4">
    <name type="scientific">Armillaria solidipes</name>
    <dbReference type="NCBI Taxonomy" id="1076256"/>
    <lineage>
        <taxon>Eukaryota</taxon>
        <taxon>Fungi</taxon>
        <taxon>Dikarya</taxon>
        <taxon>Basidiomycota</taxon>
        <taxon>Agaricomycotina</taxon>
        <taxon>Agaricomycetes</taxon>
        <taxon>Agaricomycetidae</taxon>
        <taxon>Agaricales</taxon>
        <taxon>Marasmiineae</taxon>
        <taxon>Physalacriaceae</taxon>
        <taxon>Armillaria</taxon>
    </lineage>
</organism>
<dbReference type="InterPro" id="IPR041457">
    <property type="entry name" value="CxC2_KDZ-assoc"/>
</dbReference>
<feature type="region of interest" description="Disordered" evidence="1">
    <location>
        <begin position="821"/>
        <end position="842"/>
    </location>
</feature>
<sequence length="961" mass="109682">KPTAKRYANSDAPMLEWMGTAERAGHREEYLREFLRAEGRGLAPKECCPSCVDIADDMRDWDNRPVIRCDECGAGLVECVRCCLRRHARMVLHRIKRWNGTFFEDDSLKRLGLRVQLGHWDMHCINPRPGPSDFTVLHINGIHKVAIDFCACEHRRPDRVQCLRFNWYPATTRAPRTCATIEMLQHFHIQTLCGKISAYEYYRGLNNASDNTDIDLPKTRYRSFFRMNRQFRHLKLMKWAGRGLVYDGIATSGAGDLAIRCISCPHPDENLQEGWDLNACSSRFRYIYRPIVGGDACFRLKNVKKSTHERDPGLHMGLAYYVDHEAYIAHVKKYATQKDISSCSGFRTLADAETKNNKGLRATGIGMFLCARHEFILPAAVGDLQIGERYCNMDYLAGSAIKHSYPNNQEVFFSYDIACQWRKKLGERMQKLPEQSRIRPDIVLDFGVPKLHCKAHKYACQCQYSMNLKPGVARTDGEGIERTWDDLRTCAPSTKEMGPGARFDTIDDQMGGHNWRKVTGTGHLMHQRYDLAVKQHARQAAAHIIFTECLPIGKNWAQEWTVQVEAWEADNNAPNPYFREVKHASEAVVKHRLKEQERRAEEKGATRLHAVGPAVMVAMGLLLEDKQRRLIQDYKETEEDPLTVSDLNNQQKQRTALQREVKQFRGMQAAYMPCVAPLLLDSPARIDGTVDIEHECLFLPSALTPAQRTEGCRSGLPEIEEKLREAQCMDSLETLRGLIRTKRDAYRYRDGNMRGQVHMTRAAGFVDRLQHQLDSTVAKYRASRAALLSLRGFGPWEKKLQLLKDSDLDCMDGAVFSIDVGDGTEDDPTRSRKKRRMLPEQVTSAGEGHRTVGWIWTLEGAFGGDDKELAARLEWLKSRARLHRWWEQVNLLKAEMSRTLISLEKRAVRWDDWRLGCESLVGDTALLEGRQAYASSQAAVYRNLAASFGALWKSPASSVIR</sequence>
<proteinExistence type="predicted"/>